<keyword evidence="3 6" id="KW-0863">Zinc-finger</keyword>
<reference evidence="9" key="1">
    <citation type="submission" date="2020-05" db="EMBL/GenBank/DDBJ databases">
        <title>Phylogenomic resolution of chytrid fungi.</title>
        <authorList>
            <person name="Stajich J.E."/>
            <person name="Amses K."/>
            <person name="Simmons R."/>
            <person name="Seto K."/>
            <person name="Myers J."/>
            <person name="Bonds A."/>
            <person name="Quandt C.A."/>
            <person name="Barry K."/>
            <person name="Liu P."/>
            <person name="Grigoriev I."/>
            <person name="Longcore J.E."/>
            <person name="James T.Y."/>
        </authorList>
    </citation>
    <scope>NUCLEOTIDE SEQUENCE</scope>
    <source>
        <strain evidence="9">JEL0379</strain>
    </source>
</reference>
<gene>
    <name evidence="9" type="ORF">HDU87_002932</name>
</gene>
<evidence type="ECO:0000256" key="2">
    <source>
        <dbReference type="ARBA" id="ARBA00022763"/>
    </source>
</evidence>
<dbReference type="GO" id="GO:0000731">
    <property type="term" value="P:DNA synthesis involved in DNA repair"/>
    <property type="evidence" value="ECO:0007669"/>
    <property type="project" value="TreeGrafter"/>
</dbReference>
<keyword evidence="10" id="KW-1185">Reference proteome</keyword>
<dbReference type="GO" id="GO:0005634">
    <property type="term" value="C:nucleus"/>
    <property type="evidence" value="ECO:0007669"/>
    <property type="project" value="TreeGrafter"/>
</dbReference>
<dbReference type="GO" id="GO:0008270">
    <property type="term" value="F:zinc ion binding"/>
    <property type="evidence" value="ECO:0007669"/>
    <property type="project" value="UniProtKB-KW"/>
</dbReference>
<sequence>MNMTAATVECPVCLKPISEDRINQHLDSGCLGVDPKSSQGSGDVAASKETPTKTSQKVQTKLFSTPKPLAAAEPLSEPSSAKRKRELTLLDEATSYSTPPSGEPATPVRVPKRARTGAETVPLADFARPASLDDVRGHDKLIGKGTLLRSLIEQVRRPAVWGVFLAGTYQLKI</sequence>
<dbReference type="GO" id="GO:0003677">
    <property type="term" value="F:DNA binding"/>
    <property type="evidence" value="ECO:0007669"/>
    <property type="project" value="InterPro"/>
</dbReference>
<dbReference type="AlphaFoldDB" id="A0AAD5XMZ1"/>
<dbReference type="GO" id="GO:0006261">
    <property type="term" value="P:DNA-templated DNA replication"/>
    <property type="evidence" value="ECO:0007669"/>
    <property type="project" value="TreeGrafter"/>
</dbReference>
<evidence type="ECO:0000256" key="6">
    <source>
        <dbReference type="PROSITE-ProRule" id="PRU01256"/>
    </source>
</evidence>
<dbReference type="PANTHER" id="PTHR13779:SF7">
    <property type="entry name" value="ATPASE WRNIP1"/>
    <property type="match status" value="1"/>
</dbReference>
<dbReference type="PROSITE" id="PS51908">
    <property type="entry name" value="ZF_UBZ4"/>
    <property type="match status" value="1"/>
</dbReference>
<dbReference type="Proteomes" id="UP001212152">
    <property type="component" value="Unassembled WGS sequence"/>
</dbReference>
<feature type="region of interest" description="Disordered" evidence="7">
    <location>
        <begin position="33"/>
        <end position="115"/>
    </location>
</feature>
<dbReference type="PANTHER" id="PTHR13779">
    <property type="entry name" value="WERNER HELICASE-INTERACTING PROTEIN 1 FAMILY MEMBER"/>
    <property type="match status" value="1"/>
</dbReference>
<evidence type="ECO:0000259" key="8">
    <source>
        <dbReference type="PROSITE" id="PS51908"/>
    </source>
</evidence>
<proteinExistence type="predicted"/>
<dbReference type="EMBL" id="JADGJQ010000021">
    <property type="protein sequence ID" value="KAJ3179323.1"/>
    <property type="molecule type" value="Genomic_DNA"/>
</dbReference>
<evidence type="ECO:0000256" key="1">
    <source>
        <dbReference type="ARBA" id="ARBA00022723"/>
    </source>
</evidence>
<feature type="domain" description="UBZ4-type" evidence="8">
    <location>
        <begin position="7"/>
        <end position="35"/>
    </location>
</feature>
<dbReference type="InterPro" id="IPR051314">
    <property type="entry name" value="AAA_ATPase_RarA/MGS1/WRNIP1"/>
</dbReference>
<feature type="compositionally biased region" description="Polar residues" evidence="7">
    <location>
        <begin position="52"/>
        <end position="63"/>
    </location>
</feature>
<keyword evidence="5 6" id="KW-0234">DNA repair</keyword>
<evidence type="ECO:0000256" key="7">
    <source>
        <dbReference type="SAM" id="MobiDB-lite"/>
    </source>
</evidence>
<keyword evidence="2 6" id="KW-0227">DNA damage</keyword>
<comment type="caution">
    <text evidence="9">The sequence shown here is derived from an EMBL/GenBank/DDBJ whole genome shotgun (WGS) entry which is preliminary data.</text>
</comment>
<organism evidence="9 10">
    <name type="scientific">Geranomyces variabilis</name>
    <dbReference type="NCBI Taxonomy" id="109894"/>
    <lineage>
        <taxon>Eukaryota</taxon>
        <taxon>Fungi</taxon>
        <taxon>Fungi incertae sedis</taxon>
        <taxon>Chytridiomycota</taxon>
        <taxon>Chytridiomycota incertae sedis</taxon>
        <taxon>Chytridiomycetes</taxon>
        <taxon>Spizellomycetales</taxon>
        <taxon>Powellomycetaceae</taxon>
        <taxon>Geranomyces</taxon>
    </lineage>
</organism>
<protein>
    <recommendedName>
        <fullName evidence="8">UBZ4-type domain-containing protein</fullName>
    </recommendedName>
</protein>
<evidence type="ECO:0000313" key="10">
    <source>
        <dbReference type="Proteomes" id="UP001212152"/>
    </source>
</evidence>
<dbReference type="InterPro" id="IPR006642">
    <property type="entry name" value="Rad18_UBZ4"/>
</dbReference>
<dbReference type="GO" id="GO:0017116">
    <property type="term" value="F:single-stranded DNA helicase activity"/>
    <property type="evidence" value="ECO:0007669"/>
    <property type="project" value="TreeGrafter"/>
</dbReference>
<name>A0AAD5XMZ1_9FUNG</name>
<evidence type="ECO:0000313" key="9">
    <source>
        <dbReference type="EMBL" id="KAJ3179323.1"/>
    </source>
</evidence>
<evidence type="ECO:0000256" key="5">
    <source>
        <dbReference type="ARBA" id="ARBA00023204"/>
    </source>
</evidence>
<evidence type="ECO:0000256" key="4">
    <source>
        <dbReference type="ARBA" id="ARBA00022833"/>
    </source>
</evidence>
<keyword evidence="1" id="KW-0479">Metal-binding</keyword>
<accession>A0AAD5XMZ1</accession>
<dbReference type="GO" id="GO:0008047">
    <property type="term" value="F:enzyme activator activity"/>
    <property type="evidence" value="ECO:0007669"/>
    <property type="project" value="TreeGrafter"/>
</dbReference>
<evidence type="ECO:0000256" key="3">
    <source>
        <dbReference type="ARBA" id="ARBA00022771"/>
    </source>
</evidence>
<keyword evidence="4" id="KW-0862">Zinc</keyword>
<dbReference type="SMART" id="SM00734">
    <property type="entry name" value="ZnF_Rad18"/>
    <property type="match status" value="1"/>
</dbReference>
<feature type="compositionally biased region" description="Low complexity" evidence="7">
    <location>
        <begin position="66"/>
        <end position="79"/>
    </location>
</feature>
<dbReference type="Gene3D" id="3.30.160.60">
    <property type="entry name" value="Classic Zinc Finger"/>
    <property type="match status" value="1"/>
</dbReference>